<evidence type="ECO:0000256" key="3">
    <source>
        <dbReference type="ARBA" id="ARBA00038984"/>
    </source>
</evidence>
<dbReference type="PANTHER" id="PTHR22604">
    <property type="entry name" value="OXIDOREDUCTASES"/>
    <property type="match status" value="1"/>
</dbReference>
<dbReference type="InterPro" id="IPR036291">
    <property type="entry name" value="NAD(P)-bd_dom_sf"/>
</dbReference>
<evidence type="ECO:0000256" key="2">
    <source>
        <dbReference type="ARBA" id="ARBA00023002"/>
    </source>
</evidence>
<dbReference type="Gene3D" id="3.40.50.720">
    <property type="entry name" value="NAD(P)-binding Rossmann-like Domain"/>
    <property type="match status" value="1"/>
</dbReference>
<dbReference type="GO" id="GO:0000166">
    <property type="term" value="F:nucleotide binding"/>
    <property type="evidence" value="ECO:0007669"/>
    <property type="project" value="InterPro"/>
</dbReference>
<comment type="catalytic activity">
    <reaction evidence="5">
        <text>D-xylose + NADP(+) = D-xylono-1,5-lactone + NADPH + H(+)</text>
        <dbReference type="Rhea" id="RHEA:22000"/>
        <dbReference type="ChEBI" id="CHEBI:15378"/>
        <dbReference type="ChEBI" id="CHEBI:15867"/>
        <dbReference type="ChEBI" id="CHEBI:53455"/>
        <dbReference type="ChEBI" id="CHEBI:57783"/>
        <dbReference type="ChEBI" id="CHEBI:58349"/>
        <dbReference type="EC" id="1.1.1.179"/>
    </reaction>
</comment>
<dbReference type="SUPFAM" id="SSF55347">
    <property type="entry name" value="Glyceraldehyde-3-phosphate dehydrogenase-like, C-terminal domain"/>
    <property type="match status" value="1"/>
</dbReference>
<dbReference type="InterPro" id="IPR050984">
    <property type="entry name" value="Gfo/Idh/MocA_domain"/>
</dbReference>
<dbReference type="Gene3D" id="3.30.360.10">
    <property type="entry name" value="Dihydrodipicolinate Reductase, domain 2"/>
    <property type="match status" value="1"/>
</dbReference>
<comment type="similarity">
    <text evidence="1">Belongs to the Gfo/Idh/MocA family.</text>
</comment>
<evidence type="ECO:0000256" key="4">
    <source>
        <dbReference type="ARBA" id="ARBA00042988"/>
    </source>
</evidence>
<organism evidence="8 9">
    <name type="scientific">Curvularia kusanoi</name>
    <name type="common">Cochliobolus kusanoi</name>
    <dbReference type="NCBI Taxonomy" id="90978"/>
    <lineage>
        <taxon>Eukaryota</taxon>
        <taxon>Fungi</taxon>
        <taxon>Dikarya</taxon>
        <taxon>Ascomycota</taxon>
        <taxon>Pezizomycotina</taxon>
        <taxon>Dothideomycetes</taxon>
        <taxon>Pleosporomycetidae</taxon>
        <taxon>Pleosporales</taxon>
        <taxon>Pleosporineae</taxon>
        <taxon>Pleosporaceae</taxon>
        <taxon>Curvularia</taxon>
    </lineage>
</organism>
<evidence type="ECO:0000313" key="9">
    <source>
        <dbReference type="Proteomes" id="UP000801428"/>
    </source>
</evidence>
<feature type="domain" description="GFO/IDH/MocA-like oxidoreductase" evidence="7">
    <location>
        <begin position="148"/>
        <end position="255"/>
    </location>
</feature>
<dbReference type="InterPro" id="IPR000683">
    <property type="entry name" value="Gfo/Idh/MocA-like_OxRdtase_N"/>
</dbReference>
<dbReference type="InterPro" id="IPR055170">
    <property type="entry name" value="GFO_IDH_MocA-like_dom"/>
</dbReference>
<dbReference type="EMBL" id="SWKU01000010">
    <property type="protein sequence ID" value="KAF3002992.1"/>
    <property type="molecule type" value="Genomic_DNA"/>
</dbReference>
<dbReference type="AlphaFoldDB" id="A0A9P4TFG5"/>
<reference evidence="8" key="1">
    <citation type="submission" date="2019-04" db="EMBL/GenBank/DDBJ databases">
        <title>Sequencing of skin fungus with MAO and IRED activity.</title>
        <authorList>
            <person name="Marsaioli A.J."/>
            <person name="Bonatto J.M.C."/>
            <person name="Reis Junior O."/>
        </authorList>
    </citation>
    <scope>NUCLEOTIDE SEQUENCE</scope>
    <source>
        <strain evidence="8">30M1</strain>
    </source>
</reference>
<sequence>MASEPFILRWGILATGGIATTFSKDLLIATSTRDAHDIQHLITAAASSTSTSRAETFLRAIGAPKEATAHGSYTALVKDPNVDIIYVATPHSHHYQHTRLALEAGKHVLVEKPITVNAAQARTLYSLAKEKNLFLMEAVWTRFFPLTRAVQADIASGRLGTVKRVSADLSFWGDVEADFGPQHRMLNMDLAGGALLDLGVYSLTWVFLVLWHLQKKEGRVGPGVKGWMSKYAGTGCDEMASVVLDFPGAGVGEVEEDGTETVKDNGDAHALALTGLRTSHQPNPGVDMPSVRIQGTKGDILVYGISPRPLSYTLVPAQNERRAKLADFEVENKEFKIPGGGHGMFWEADECARCVRDGKLESEVMGWEESVQVMEVMDEVRRQSDLVYSEALESVEYPLEGFGV</sequence>
<dbReference type="EC" id="1.1.1.179" evidence="3"/>
<dbReference type="PANTHER" id="PTHR22604:SF115">
    <property type="entry name" value="DIHYDRODIOL DEHYDROGENASE, PUTATIVE (AFU_ORTHOLOGUE AFUA_1G07520)-RELATED"/>
    <property type="match status" value="1"/>
</dbReference>
<dbReference type="Proteomes" id="UP000801428">
    <property type="component" value="Unassembled WGS sequence"/>
</dbReference>
<evidence type="ECO:0000259" key="7">
    <source>
        <dbReference type="Pfam" id="PF22725"/>
    </source>
</evidence>
<dbReference type="Pfam" id="PF01408">
    <property type="entry name" value="GFO_IDH_MocA"/>
    <property type="match status" value="1"/>
</dbReference>
<evidence type="ECO:0000313" key="8">
    <source>
        <dbReference type="EMBL" id="KAF3002992.1"/>
    </source>
</evidence>
<accession>A0A9P4TFG5</accession>
<feature type="domain" description="Gfo/Idh/MocA-like oxidoreductase N-terminal" evidence="6">
    <location>
        <begin position="11"/>
        <end position="136"/>
    </location>
</feature>
<dbReference type="OrthoDB" id="2129491at2759"/>
<evidence type="ECO:0000259" key="6">
    <source>
        <dbReference type="Pfam" id="PF01408"/>
    </source>
</evidence>
<evidence type="ECO:0000256" key="5">
    <source>
        <dbReference type="ARBA" id="ARBA00049233"/>
    </source>
</evidence>
<dbReference type="GO" id="GO:0047837">
    <property type="term" value="F:D-xylose 1-dehydrogenase (NADP+) activity"/>
    <property type="evidence" value="ECO:0007669"/>
    <property type="project" value="UniProtKB-EC"/>
</dbReference>
<dbReference type="Pfam" id="PF22725">
    <property type="entry name" value="GFO_IDH_MocA_C3"/>
    <property type="match status" value="1"/>
</dbReference>
<proteinExistence type="inferred from homology"/>
<keyword evidence="9" id="KW-1185">Reference proteome</keyword>
<name>A0A9P4TFG5_CURKU</name>
<keyword evidence="2" id="KW-0560">Oxidoreductase</keyword>
<evidence type="ECO:0000256" key="1">
    <source>
        <dbReference type="ARBA" id="ARBA00010928"/>
    </source>
</evidence>
<protein>
    <recommendedName>
        <fullName evidence="3">D-xylose 1-dehydrogenase (NADP(+), D-xylono-1,5-lactone-forming)</fullName>
        <ecNumber evidence="3">1.1.1.179</ecNumber>
    </recommendedName>
    <alternativeName>
        <fullName evidence="4">D-xylose-NADP dehydrogenase</fullName>
    </alternativeName>
</protein>
<comment type="caution">
    <text evidence="8">The sequence shown here is derived from an EMBL/GenBank/DDBJ whole genome shotgun (WGS) entry which is preliminary data.</text>
</comment>
<dbReference type="SUPFAM" id="SSF51735">
    <property type="entry name" value="NAD(P)-binding Rossmann-fold domains"/>
    <property type="match status" value="1"/>
</dbReference>
<gene>
    <name evidence="8" type="ORF">E8E13_005378</name>
</gene>